<dbReference type="EMBL" id="JASCZI010151686">
    <property type="protein sequence ID" value="MED6174073.1"/>
    <property type="molecule type" value="Genomic_DNA"/>
</dbReference>
<keyword evidence="3" id="KW-1185">Reference proteome</keyword>
<accession>A0ABU6VN24</accession>
<feature type="compositionally biased region" description="Basic and acidic residues" evidence="1">
    <location>
        <begin position="109"/>
        <end position="119"/>
    </location>
</feature>
<dbReference type="Proteomes" id="UP001341840">
    <property type="component" value="Unassembled WGS sequence"/>
</dbReference>
<reference evidence="2 3" key="1">
    <citation type="journal article" date="2023" name="Plants (Basel)">
        <title>Bridging the Gap: Combining Genomics and Transcriptomics Approaches to Understand Stylosanthes scabra, an Orphan Legume from the Brazilian Caatinga.</title>
        <authorList>
            <person name="Ferreira-Neto J.R.C."/>
            <person name="da Silva M.D."/>
            <person name="Binneck E."/>
            <person name="de Melo N.F."/>
            <person name="da Silva R.H."/>
            <person name="de Melo A.L.T.M."/>
            <person name="Pandolfi V."/>
            <person name="Bustamante F.O."/>
            <person name="Brasileiro-Vidal A.C."/>
            <person name="Benko-Iseppon A.M."/>
        </authorList>
    </citation>
    <scope>NUCLEOTIDE SEQUENCE [LARGE SCALE GENOMIC DNA]</scope>
    <source>
        <tissue evidence="2">Leaves</tissue>
    </source>
</reference>
<sequence>MGGGSRMEWRPVQKQGSKATNHNDSGRISRFPISRKKVEVEVSPEQSALLAKSAIGESIDPVMYQTMAQNGFGPCTGNAHIHNNLNVNRVLEINREKIGNQIGDAKSPNSEKVRKREQNSDQNDEQVEEAMTEALRTKRIWATGGITFSSDDDALLASFITRRNIVKRQRSEALQILRKGEGQSSS</sequence>
<organism evidence="2 3">
    <name type="scientific">Stylosanthes scabra</name>
    <dbReference type="NCBI Taxonomy" id="79078"/>
    <lineage>
        <taxon>Eukaryota</taxon>
        <taxon>Viridiplantae</taxon>
        <taxon>Streptophyta</taxon>
        <taxon>Embryophyta</taxon>
        <taxon>Tracheophyta</taxon>
        <taxon>Spermatophyta</taxon>
        <taxon>Magnoliopsida</taxon>
        <taxon>eudicotyledons</taxon>
        <taxon>Gunneridae</taxon>
        <taxon>Pentapetalae</taxon>
        <taxon>rosids</taxon>
        <taxon>fabids</taxon>
        <taxon>Fabales</taxon>
        <taxon>Fabaceae</taxon>
        <taxon>Papilionoideae</taxon>
        <taxon>50 kb inversion clade</taxon>
        <taxon>dalbergioids sensu lato</taxon>
        <taxon>Dalbergieae</taxon>
        <taxon>Pterocarpus clade</taxon>
        <taxon>Stylosanthes</taxon>
    </lineage>
</organism>
<evidence type="ECO:0000313" key="2">
    <source>
        <dbReference type="EMBL" id="MED6174073.1"/>
    </source>
</evidence>
<name>A0ABU6VN24_9FABA</name>
<gene>
    <name evidence="2" type="ORF">PIB30_065399</name>
</gene>
<evidence type="ECO:0000313" key="3">
    <source>
        <dbReference type="Proteomes" id="UP001341840"/>
    </source>
</evidence>
<feature type="compositionally biased region" description="Polar residues" evidence="1">
    <location>
        <begin position="14"/>
        <end position="23"/>
    </location>
</feature>
<protein>
    <submittedName>
        <fullName evidence="2">Uncharacterized protein</fullName>
    </submittedName>
</protein>
<comment type="caution">
    <text evidence="2">The sequence shown here is derived from an EMBL/GenBank/DDBJ whole genome shotgun (WGS) entry which is preliminary data.</text>
</comment>
<feature type="region of interest" description="Disordered" evidence="1">
    <location>
        <begin position="99"/>
        <end position="126"/>
    </location>
</feature>
<feature type="region of interest" description="Disordered" evidence="1">
    <location>
        <begin position="1"/>
        <end position="29"/>
    </location>
</feature>
<proteinExistence type="predicted"/>
<evidence type="ECO:0000256" key="1">
    <source>
        <dbReference type="SAM" id="MobiDB-lite"/>
    </source>
</evidence>